<name>A0A2U8I2J8_9GAMM</name>
<sequence length="90" mass="10743">MIIPCYVCFFCELRIADKLATVPKEVYWSFFCVLRKNLFKIVVRGLFSLFQIFLSDAQTRKKQAKKRGLPFVYKKREQMSILSSFLTKYQ</sequence>
<dbReference type="Proteomes" id="UP000261875">
    <property type="component" value="Chromosome"/>
</dbReference>
<evidence type="ECO:0000313" key="1">
    <source>
        <dbReference type="EMBL" id="AWK13346.1"/>
    </source>
</evidence>
<proteinExistence type="predicted"/>
<protein>
    <submittedName>
        <fullName evidence="1">Uncharacterized protein</fullName>
    </submittedName>
</protein>
<keyword evidence="2" id="KW-1185">Reference proteome</keyword>
<dbReference type="KEGG" id="fsm:CCS41_00715"/>
<accession>A0A2U8I2J8</accession>
<dbReference type="EMBL" id="CP021659">
    <property type="protein sequence ID" value="AWK13346.1"/>
    <property type="molecule type" value="Genomic_DNA"/>
</dbReference>
<reference evidence="1 2" key="1">
    <citation type="submission" date="2017-05" db="EMBL/GenBank/DDBJ databases">
        <title>Genome sequence of Candidatus Fukatsuia symbiotica and Candidatus Hamiltonella defensa from Acyrthosiphon pisum strain 5D.</title>
        <authorList>
            <person name="Patel V.A."/>
            <person name="Chevignon G."/>
            <person name="Russell J.A."/>
            <person name="Oliver K.M."/>
        </authorList>
    </citation>
    <scope>NUCLEOTIDE SEQUENCE [LARGE SCALE GENOMIC DNA]</scope>
    <source>
        <strain evidence="1 2">5D</strain>
    </source>
</reference>
<gene>
    <name evidence="1" type="ORF">CCS41_00715</name>
</gene>
<organism evidence="1 2">
    <name type="scientific">Candidatus Fukatsuia symbiotica</name>
    <dbReference type="NCBI Taxonomy" id="1878942"/>
    <lineage>
        <taxon>Bacteria</taxon>
        <taxon>Pseudomonadati</taxon>
        <taxon>Pseudomonadota</taxon>
        <taxon>Gammaproteobacteria</taxon>
        <taxon>Enterobacterales</taxon>
        <taxon>Yersiniaceae</taxon>
        <taxon>Candidatus Fukatsuia</taxon>
    </lineage>
</organism>
<evidence type="ECO:0000313" key="2">
    <source>
        <dbReference type="Proteomes" id="UP000261875"/>
    </source>
</evidence>
<dbReference type="AlphaFoldDB" id="A0A2U8I2J8"/>